<evidence type="ECO:0000259" key="5">
    <source>
        <dbReference type="Pfam" id="PF22725"/>
    </source>
</evidence>
<evidence type="ECO:0000259" key="4">
    <source>
        <dbReference type="Pfam" id="PF01408"/>
    </source>
</evidence>
<dbReference type="PATRIC" id="fig|396014.3.peg.1124"/>
<comment type="caution">
    <text evidence="6">The sequence shown here is derived from an EMBL/GenBank/DDBJ whole genome shotgun (WGS) entry which is preliminary data.</text>
</comment>
<organism evidence="6 7">
    <name type="scientific">Brachybacterium phenoliresistens</name>
    <dbReference type="NCBI Taxonomy" id="396014"/>
    <lineage>
        <taxon>Bacteria</taxon>
        <taxon>Bacillati</taxon>
        <taxon>Actinomycetota</taxon>
        <taxon>Actinomycetes</taxon>
        <taxon>Micrococcales</taxon>
        <taxon>Dermabacteraceae</taxon>
        <taxon>Brachybacterium</taxon>
    </lineage>
</organism>
<dbReference type="OrthoDB" id="256869at2"/>
<dbReference type="InterPro" id="IPR050463">
    <property type="entry name" value="Gfo/Idh/MocA_oxidrdct_glycsds"/>
</dbReference>
<keyword evidence="2" id="KW-0520">NAD</keyword>
<proteinExistence type="predicted"/>
<dbReference type="SUPFAM" id="SSF55347">
    <property type="entry name" value="Glyceraldehyde-3-phosphate dehydrogenase-like, C-terminal domain"/>
    <property type="match status" value="1"/>
</dbReference>
<dbReference type="Gene3D" id="3.30.360.10">
    <property type="entry name" value="Dihydrodipicolinate Reductase, domain 2"/>
    <property type="match status" value="1"/>
</dbReference>
<dbReference type="GO" id="GO:0016491">
    <property type="term" value="F:oxidoreductase activity"/>
    <property type="evidence" value="ECO:0007669"/>
    <property type="project" value="UniProtKB-KW"/>
</dbReference>
<reference evidence="6 7" key="1">
    <citation type="submission" date="2014-02" db="EMBL/GenBank/DDBJ databases">
        <title>Genome sequence of Brachybacterium phenoliresistens strain W13A50.</title>
        <authorList>
            <person name="Wang X."/>
        </authorList>
    </citation>
    <scope>NUCLEOTIDE SEQUENCE [LARGE SCALE GENOMIC DNA]</scope>
    <source>
        <strain evidence="6 7">W13A50</strain>
    </source>
</reference>
<dbReference type="eggNOG" id="COG0673">
    <property type="taxonomic scope" value="Bacteria"/>
</dbReference>
<name>Z9JVV4_9MICO</name>
<evidence type="ECO:0000256" key="2">
    <source>
        <dbReference type="ARBA" id="ARBA00023027"/>
    </source>
</evidence>
<dbReference type="InterPro" id="IPR055170">
    <property type="entry name" value="GFO_IDH_MocA-like_dom"/>
</dbReference>
<dbReference type="Proteomes" id="UP000023067">
    <property type="component" value="Unassembled WGS sequence"/>
</dbReference>
<dbReference type="Pfam" id="PF22725">
    <property type="entry name" value="GFO_IDH_MocA_C3"/>
    <property type="match status" value="1"/>
</dbReference>
<feature type="compositionally biased region" description="Low complexity" evidence="3">
    <location>
        <begin position="368"/>
        <end position="383"/>
    </location>
</feature>
<dbReference type="GO" id="GO:0000166">
    <property type="term" value="F:nucleotide binding"/>
    <property type="evidence" value="ECO:0007669"/>
    <property type="project" value="InterPro"/>
</dbReference>
<evidence type="ECO:0000256" key="3">
    <source>
        <dbReference type="SAM" id="MobiDB-lite"/>
    </source>
</evidence>
<sequence>MTPHPYTFDPLPRPAVGPGEFAVAAIGLDHGHIHGMVQGLVEAGAELAWVHDSDPDRAAALAAQHPGARVATREEEILEDPSVRLVASAAIASERAPLGLRAIAAGKHAFVDKAPMTTVAQLEAVREATARTGLLYAVYYGERVHSEAAILAGQLIERGAIGRVLQVVCFGPHRVGGRRPDWFYDPAQYGGILCDIGSHNFEQMLHYTGARGGRIASATIANHAHPDTPGLQDFGDAHVVLDNGATGYVRVDWFTPEGLDVFGDGRTLILGTDGYLEIRKYVDITTENGGGQVLLVDHEGQHRFDARGMTGFPYFGRLIRDCLDGTQTAMTQEHALAAAELSLAAQAQAVDLGAGVPAGEVPGPPAPGAAEAGAEVPREVAAP</sequence>
<dbReference type="EMBL" id="JDYK01000004">
    <property type="protein sequence ID" value="EWS81912.1"/>
    <property type="molecule type" value="Genomic_DNA"/>
</dbReference>
<protein>
    <submittedName>
        <fullName evidence="6">Oxidoreductase</fullName>
    </submittedName>
</protein>
<gene>
    <name evidence="6" type="ORF">BF93_13865</name>
</gene>
<feature type="region of interest" description="Disordered" evidence="3">
    <location>
        <begin position="356"/>
        <end position="383"/>
    </location>
</feature>
<dbReference type="HOGENOM" id="CLU_052964_0_0_11"/>
<keyword evidence="1" id="KW-0560">Oxidoreductase</keyword>
<feature type="domain" description="GFO/IDH/MocA-like oxidoreductase" evidence="5">
    <location>
        <begin position="153"/>
        <end position="277"/>
    </location>
</feature>
<dbReference type="PANTHER" id="PTHR43818:SF11">
    <property type="entry name" value="BCDNA.GH03377"/>
    <property type="match status" value="1"/>
</dbReference>
<dbReference type="Pfam" id="PF01408">
    <property type="entry name" value="GFO_IDH_MocA"/>
    <property type="match status" value="1"/>
</dbReference>
<feature type="domain" description="Gfo/Idh/MocA-like oxidoreductase N-terminal" evidence="4">
    <location>
        <begin position="43"/>
        <end position="140"/>
    </location>
</feature>
<evidence type="ECO:0000256" key="1">
    <source>
        <dbReference type="ARBA" id="ARBA00023002"/>
    </source>
</evidence>
<accession>Z9JVV4</accession>
<dbReference type="SUPFAM" id="SSF51735">
    <property type="entry name" value="NAD(P)-binding Rossmann-fold domains"/>
    <property type="match status" value="1"/>
</dbReference>
<keyword evidence="7" id="KW-1185">Reference proteome</keyword>
<dbReference type="InterPro" id="IPR036291">
    <property type="entry name" value="NAD(P)-bd_dom_sf"/>
</dbReference>
<evidence type="ECO:0000313" key="6">
    <source>
        <dbReference type="EMBL" id="EWS81912.1"/>
    </source>
</evidence>
<dbReference type="RefSeq" id="WP_084148305.1">
    <property type="nucleotide sequence ID" value="NZ_BAAAOW010000003.1"/>
</dbReference>
<dbReference type="PANTHER" id="PTHR43818">
    <property type="entry name" value="BCDNA.GH03377"/>
    <property type="match status" value="1"/>
</dbReference>
<dbReference type="Gene3D" id="3.40.50.720">
    <property type="entry name" value="NAD(P)-binding Rossmann-like Domain"/>
    <property type="match status" value="1"/>
</dbReference>
<dbReference type="InterPro" id="IPR000683">
    <property type="entry name" value="Gfo/Idh/MocA-like_OxRdtase_N"/>
</dbReference>
<dbReference type="AlphaFoldDB" id="Z9JVV4"/>
<dbReference type="STRING" id="396014.BF93_13865"/>
<evidence type="ECO:0000313" key="7">
    <source>
        <dbReference type="Proteomes" id="UP000023067"/>
    </source>
</evidence>